<organism evidence="5 6">
    <name type="scientific">Taibaiella soli</name>
    <dbReference type="NCBI Taxonomy" id="1649169"/>
    <lineage>
        <taxon>Bacteria</taxon>
        <taxon>Pseudomonadati</taxon>
        <taxon>Bacteroidota</taxon>
        <taxon>Chitinophagia</taxon>
        <taxon>Chitinophagales</taxon>
        <taxon>Chitinophagaceae</taxon>
        <taxon>Taibaiella</taxon>
    </lineage>
</organism>
<comment type="caution">
    <text evidence="5">The sequence shown here is derived from an EMBL/GenBank/DDBJ whole genome shotgun (WGS) entry which is preliminary data.</text>
</comment>
<evidence type="ECO:0000256" key="2">
    <source>
        <dbReference type="ARBA" id="ARBA00022679"/>
    </source>
</evidence>
<dbReference type="Pfam" id="PF00109">
    <property type="entry name" value="ketoacyl-synt"/>
    <property type="match status" value="1"/>
</dbReference>
<dbReference type="SUPFAM" id="SSF53901">
    <property type="entry name" value="Thiolase-like"/>
    <property type="match status" value="2"/>
</dbReference>
<dbReference type="OrthoDB" id="9808669at2"/>
<dbReference type="PROSITE" id="PS52004">
    <property type="entry name" value="KS3_2"/>
    <property type="match status" value="1"/>
</dbReference>
<evidence type="ECO:0000256" key="1">
    <source>
        <dbReference type="ARBA" id="ARBA00008467"/>
    </source>
</evidence>
<dbReference type="EMBL" id="QKTW01000001">
    <property type="protein sequence ID" value="PZF74994.1"/>
    <property type="molecule type" value="Genomic_DNA"/>
</dbReference>
<proteinExistence type="inferred from homology"/>
<dbReference type="RefSeq" id="WP_110996842.1">
    <property type="nucleotide sequence ID" value="NZ_QKTW01000001.1"/>
</dbReference>
<dbReference type="SMART" id="SM00825">
    <property type="entry name" value="PKS_KS"/>
    <property type="match status" value="1"/>
</dbReference>
<dbReference type="GO" id="GO:0006633">
    <property type="term" value="P:fatty acid biosynthetic process"/>
    <property type="evidence" value="ECO:0007669"/>
    <property type="project" value="TreeGrafter"/>
</dbReference>
<gene>
    <name evidence="5" type="ORF">DN068_00115</name>
</gene>
<dbReference type="GO" id="GO:0004315">
    <property type="term" value="F:3-oxoacyl-[acyl-carrier-protein] synthase activity"/>
    <property type="evidence" value="ECO:0007669"/>
    <property type="project" value="TreeGrafter"/>
</dbReference>
<accession>A0A2W2B3U7</accession>
<dbReference type="Gene3D" id="3.40.47.10">
    <property type="match status" value="1"/>
</dbReference>
<dbReference type="AlphaFoldDB" id="A0A2W2B3U7"/>
<dbReference type="CDD" id="cd00834">
    <property type="entry name" value="KAS_I_II"/>
    <property type="match status" value="1"/>
</dbReference>
<evidence type="ECO:0000313" key="5">
    <source>
        <dbReference type="EMBL" id="PZF74994.1"/>
    </source>
</evidence>
<reference evidence="5 6" key="1">
    <citation type="submission" date="2018-06" db="EMBL/GenBank/DDBJ databases">
        <title>Mucibacter soli gen. nov., sp. nov., a new member of the family Chitinophagaceae producing mucin.</title>
        <authorList>
            <person name="Kim M.-K."/>
            <person name="Park S."/>
            <person name="Kim T.-S."/>
            <person name="Joung Y."/>
            <person name="Han J.-H."/>
            <person name="Kim S.B."/>
        </authorList>
    </citation>
    <scope>NUCLEOTIDE SEQUENCE [LARGE SCALE GENOMIC DNA]</scope>
    <source>
        <strain evidence="5 6">R1-15</strain>
    </source>
</reference>
<sequence length="401" mass="43061">MEKIVVSSVGILSALGCGMHQNIQALLQKKSGLHFPVHLQSVHAQEFLLGEVNFSNEEMAMLVGLQENMQGLTRTTLLSLVALQELMGKIDRALLRDEPVALINASTVGGMCSVEDHYLDFIEPGKRGDFIQYINSSDCGDSTERAARYFGLKPLMATISTACSSSANAVIMGARLIQQGVVKRAICGGTDALCRFTLNGFNSLKNVDKGPCRPFDQTRFGLNLGEGAGYLLLEKEEDAKARGAEILAYLGGYANSNDAYHPTAPSPDGAGAFRTMEQALKHAKLQPEDISYINAHGTATINNDAAEGLAIQQLFAEKVPYFSSTKAFTGHTLAAAGAIEAIFSIISLQQQAVFANLNFTTPMEELSITPVTDTLENVPVQHVMSNSFGFGGNNVSLIFSK</sequence>
<feature type="domain" description="Ketosynthase family 3 (KS3)" evidence="4">
    <location>
        <begin position="1"/>
        <end position="401"/>
    </location>
</feature>
<dbReference type="InterPro" id="IPR016039">
    <property type="entry name" value="Thiolase-like"/>
</dbReference>
<dbReference type="InterPro" id="IPR014030">
    <property type="entry name" value="Ketoacyl_synth_N"/>
</dbReference>
<dbReference type="PROSITE" id="PS51257">
    <property type="entry name" value="PROKAR_LIPOPROTEIN"/>
    <property type="match status" value="1"/>
</dbReference>
<keyword evidence="6" id="KW-1185">Reference proteome</keyword>
<dbReference type="InterPro" id="IPR000794">
    <property type="entry name" value="Beta-ketoacyl_synthase"/>
</dbReference>
<dbReference type="InterPro" id="IPR014031">
    <property type="entry name" value="Ketoacyl_synth_C"/>
</dbReference>
<dbReference type="Proteomes" id="UP000248745">
    <property type="component" value="Unassembled WGS sequence"/>
</dbReference>
<dbReference type="InterPro" id="IPR020841">
    <property type="entry name" value="PKS_Beta-ketoAc_synthase_dom"/>
</dbReference>
<evidence type="ECO:0000256" key="3">
    <source>
        <dbReference type="RuleBase" id="RU003694"/>
    </source>
</evidence>
<keyword evidence="2 3" id="KW-0808">Transferase</keyword>
<evidence type="ECO:0000313" key="6">
    <source>
        <dbReference type="Proteomes" id="UP000248745"/>
    </source>
</evidence>
<dbReference type="Pfam" id="PF02801">
    <property type="entry name" value="Ketoacyl-synt_C"/>
    <property type="match status" value="1"/>
</dbReference>
<protein>
    <submittedName>
        <fullName evidence="5">Beta-ketoacyl-[acyl-carrier-protein] synthase family protein</fullName>
    </submittedName>
</protein>
<evidence type="ECO:0000259" key="4">
    <source>
        <dbReference type="PROSITE" id="PS52004"/>
    </source>
</evidence>
<dbReference type="PANTHER" id="PTHR11712:SF320">
    <property type="entry name" value="BETA-KETOACYL SYNTHASE"/>
    <property type="match status" value="1"/>
</dbReference>
<dbReference type="GO" id="GO:0005829">
    <property type="term" value="C:cytosol"/>
    <property type="evidence" value="ECO:0007669"/>
    <property type="project" value="TreeGrafter"/>
</dbReference>
<name>A0A2W2B3U7_9BACT</name>
<dbReference type="PANTHER" id="PTHR11712">
    <property type="entry name" value="POLYKETIDE SYNTHASE-RELATED"/>
    <property type="match status" value="1"/>
</dbReference>
<comment type="similarity">
    <text evidence="1 3">Belongs to the thiolase-like superfamily. Beta-ketoacyl-ACP synthases family.</text>
</comment>